<reference evidence="5" key="1">
    <citation type="journal article" date="2020" name="Nature">
        <title>Giant virus diversity and host interactions through global metagenomics.</title>
        <authorList>
            <person name="Schulz F."/>
            <person name="Roux S."/>
            <person name="Paez-Espino D."/>
            <person name="Jungbluth S."/>
            <person name="Walsh D.A."/>
            <person name="Denef V.J."/>
            <person name="McMahon K.D."/>
            <person name="Konstantinidis K.T."/>
            <person name="Eloe-Fadrosh E.A."/>
            <person name="Kyrpides N.C."/>
            <person name="Woyke T."/>
        </authorList>
    </citation>
    <scope>NUCLEOTIDE SEQUENCE</scope>
    <source>
        <strain evidence="5">GVMAG-M-3300027708-39</strain>
    </source>
</reference>
<dbReference type="InterPro" id="IPR001222">
    <property type="entry name" value="Znf_TFIIS"/>
</dbReference>
<dbReference type="GO" id="GO:0008270">
    <property type="term" value="F:zinc ion binding"/>
    <property type="evidence" value="ECO:0007669"/>
    <property type="project" value="UniProtKB-KW"/>
</dbReference>
<dbReference type="PROSITE" id="PS51133">
    <property type="entry name" value="ZF_TFIIS_2"/>
    <property type="match status" value="1"/>
</dbReference>
<dbReference type="SUPFAM" id="SSF57783">
    <property type="entry name" value="Zinc beta-ribbon"/>
    <property type="match status" value="1"/>
</dbReference>
<keyword evidence="3" id="KW-0862">Zinc</keyword>
<evidence type="ECO:0000259" key="4">
    <source>
        <dbReference type="PROSITE" id="PS51133"/>
    </source>
</evidence>
<proteinExistence type="predicted"/>
<evidence type="ECO:0000256" key="2">
    <source>
        <dbReference type="ARBA" id="ARBA00022771"/>
    </source>
</evidence>
<keyword evidence="2" id="KW-0863">Zinc-finger</keyword>
<dbReference type="InterPro" id="IPR036575">
    <property type="entry name" value="TFIIS_cen_dom_sf"/>
</dbReference>
<dbReference type="PIRSF" id="PIRSF006704">
    <property type="entry name" value="TF_IIS"/>
    <property type="match status" value="1"/>
</dbReference>
<dbReference type="GO" id="GO:0005634">
    <property type="term" value="C:nucleus"/>
    <property type="evidence" value="ECO:0007669"/>
    <property type="project" value="TreeGrafter"/>
</dbReference>
<dbReference type="Gene3D" id="2.20.25.10">
    <property type="match status" value="1"/>
</dbReference>
<feature type="domain" description="TFIIS-type" evidence="4">
    <location>
        <begin position="132"/>
        <end position="172"/>
    </location>
</feature>
<dbReference type="PROSITE" id="PS00466">
    <property type="entry name" value="ZF_TFIIS_1"/>
    <property type="match status" value="1"/>
</dbReference>
<organism evidence="5">
    <name type="scientific">viral metagenome</name>
    <dbReference type="NCBI Taxonomy" id="1070528"/>
    <lineage>
        <taxon>unclassified sequences</taxon>
        <taxon>metagenomes</taxon>
        <taxon>organismal metagenomes</taxon>
    </lineage>
</organism>
<dbReference type="PANTHER" id="PTHR11477">
    <property type="entry name" value="TRANSCRIPTION FACTOR S-II ZINC FINGER DOMAIN-CONTAINING PROTEIN"/>
    <property type="match status" value="1"/>
</dbReference>
<dbReference type="CDD" id="cd13749">
    <property type="entry name" value="Zn-ribbon_TFIIS"/>
    <property type="match status" value="1"/>
</dbReference>
<dbReference type="Pfam" id="PF07500">
    <property type="entry name" value="TFIIS_M"/>
    <property type="match status" value="1"/>
</dbReference>
<dbReference type="Gene3D" id="1.10.472.30">
    <property type="entry name" value="Transcription elongation factor S-II, central domain"/>
    <property type="match status" value="1"/>
</dbReference>
<dbReference type="PANTHER" id="PTHR11477:SF0">
    <property type="entry name" value="IP08861P-RELATED"/>
    <property type="match status" value="1"/>
</dbReference>
<dbReference type="GO" id="GO:0006351">
    <property type="term" value="P:DNA-templated transcription"/>
    <property type="evidence" value="ECO:0007669"/>
    <property type="project" value="InterPro"/>
</dbReference>
<dbReference type="Pfam" id="PF01096">
    <property type="entry name" value="Zn_ribbon_TFIIS"/>
    <property type="match status" value="1"/>
</dbReference>
<keyword evidence="1" id="KW-0479">Metal-binding</keyword>
<accession>A0A6C0JEX7</accession>
<dbReference type="InterPro" id="IPR035100">
    <property type="entry name" value="TF_IIS-typ"/>
</dbReference>
<name>A0A6C0JEX7_9ZZZZ</name>
<dbReference type="AlphaFoldDB" id="A0A6C0JEX7"/>
<evidence type="ECO:0000256" key="3">
    <source>
        <dbReference type="ARBA" id="ARBA00022833"/>
    </source>
</evidence>
<dbReference type="EMBL" id="MN740394">
    <property type="protein sequence ID" value="QHU04169.1"/>
    <property type="molecule type" value="Genomic_DNA"/>
</dbReference>
<dbReference type="GO" id="GO:0003676">
    <property type="term" value="F:nucleic acid binding"/>
    <property type="evidence" value="ECO:0007669"/>
    <property type="project" value="InterPro"/>
</dbReference>
<evidence type="ECO:0000256" key="1">
    <source>
        <dbReference type="ARBA" id="ARBA00022723"/>
    </source>
</evidence>
<dbReference type="SUPFAM" id="SSF46942">
    <property type="entry name" value="Elongation factor TFIIS domain 2"/>
    <property type="match status" value="1"/>
</dbReference>
<dbReference type="InterPro" id="IPR003618">
    <property type="entry name" value="TFIIS_cen_dom"/>
</dbReference>
<sequence>MSTSLRKVENPEKFRSNIRTKLNEIIQNDKNSSNLEKGIFNFALNEAKNRRVIKKWDNPYFVQIYVDRLRSIFTNLNNPVLLEQVNSGAIKSHTIAFMTHQELRPDKWDDLITAKSKRDQNKFENNLEAATDTFTCRKCKSNKCTYMQLQLRSADEPMTTFVTCLSCGNRWRC</sequence>
<dbReference type="SMART" id="SM00440">
    <property type="entry name" value="ZnF_C2C2"/>
    <property type="match status" value="1"/>
</dbReference>
<evidence type="ECO:0000313" key="5">
    <source>
        <dbReference type="EMBL" id="QHU04169.1"/>
    </source>
</evidence>
<protein>
    <recommendedName>
        <fullName evidence="4">TFIIS-type domain-containing protein</fullName>
    </recommendedName>
</protein>